<dbReference type="InterPro" id="IPR035965">
    <property type="entry name" value="PAS-like_dom_sf"/>
</dbReference>
<evidence type="ECO:0000313" key="15">
    <source>
        <dbReference type="Proteomes" id="UP000199073"/>
    </source>
</evidence>
<feature type="transmembrane region" description="Helical" evidence="10">
    <location>
        <begin position="287"/>
        <end position="307"/>
    </location>
</feature>
<dbReference type="InterPro" id="IPR005467">
    <property type="entry name" value="His_kinase_dom"/>
</dbReference>
<evidence type="ECO:0000256" key="6">
    <source>
        <dbReference type="ARBA" id="ARBA00022741"/>
    </source>
</evidence>
<evidence type="ECO:0000259" key="13">
    <source>
        <dbReference type="PROSITE" id="PS50885"/>
    </source>
</evidence>
<dbReference type="SUPFAM" id="SSF55785">
    <property type="entry name" value="PYP-like sensor domain (PAS domain)"/>
    <property type="match status" value="1"/>
</dbReference>
<dbReference type="AlphaFoldDB" id="A0A1H0KC49"/>
<dbReference type="Proteomes" id="UP000199073">
    <property type="component" value="Unassembled WGS sequence"/>
</dbReference>
<keyword evidence="4" id="KW-0597">Phosphoprotein</keyword>
<dbReference type="InterPro" id="IPR003594">
    <property type="entry name" value="HATPase_dom"/>
</dbReference>
<proteinExistence type="predicted"/>
<keyword evidence="5" id="KW-0808">Transferase</keyword>
<reference evidence="14 15" key="1">
    <citation type="submission" date="2016-10" db="EMBL/GenBank/DDBJ databases">
        <authorList>
            <person name="de Groot N.N."/>
        </authorList>
    </citation>
    <scope>NUCLEOTIDE SEQUENCE [LARGE SCALE GENOMIC DNA]</scope>
    <source>
        <strain evidence="14 15">DSM 12130</strain>
    </source>
</reference>
<dbReference type="SMART" id="SM00388">
    <property type="entry name" value="HisKA"/>
    <property type="match status" value="1"/>
</dbReference>
<feature type="transmembrane region" description="Helical" evidence="10">
    <location>
        <begin position="96"/>
        <end position="117"/>
    </location>
</feature>
<feature type="domain" description="PAS" evidence="12">
    <location>
        <begin position="379"/>
        <end position="415"/>
    </location>
</feature>
<feature type="transmembrane region" description="Helical" evidence="10">
    <location>
        <begin position="12"/>
        <end position="35"/>
    </location>
</feature>
<dbReference type="SUPFAM" id="SSF47384">
    <property type="entry name" value="Homodimeric domain of signal transducing histidine kinase"/>
    <property type="match status" value="1"/>
</dbReference>
<dbReference type="STRING" id="91360.SAMN05660330_00445"/>
<dbReference type="EMBL" id="FNJI01000003">
    <property type="protein sequence ID" value="SDO53494.1"/>
    <property type="molecule type" value="Genomic_DNA"/>
</dbReference>
<dbReference type="CDD" id="cd00082">
    <property type="entry name" value="HisKA"/>
    <property type="match status" value="1"/>
</dbReference>
<organism evidence="14 15">
    <name type="scientific">Desulforhopalus singaporensis</name>
    <dbReference type="NCBI Taxonomy" id="91360"/>
    <lineage>
        <taxon>Bacteria</taxon>
        <taxon>Pseudomonadati</taxon>
        <taxon>Thermodesulfobacteriota</taxon>
        <taxon>Desulfobulbia</taxon>
        <taxon>Desulfobulbales</taxon>
        <taxon>Desulfocapsaceae</taxon>
        <taxon>Desulforhopalus</taxon>
    </lineage>
</organism>
<dbReference type="InterPro" id="IPR000014">
    <property type="entry name" value="PAS"/>
</dbReference>
<dbReference type="PROSITE" id="PS50109">
    <property type="entry name" value="HIS_KIN"/>
    <property type="match status" value="1"/>
</dbReference>
<dbReference type="SMART" id="SM00304">
    <property type="entry name" value="HAMP"/>
    <property type="match status" value="1"/>
</dbReference>
<dbReference type="CDD" id="cd18773">
    <property type="entry name" value="PDC1_HK_sensor"/>
    <property type="match status" value="1"/>
</dbReference>
<keyword evidence="10" id="KW-0812">Transmembrane</keyword>
<dbReference type="InterPro" id="IPR004358">
    <property type="entry name" value="Sig_transdc_His_kin-like_C"/>
</dbReference>
<dbReference type="PROSITE" id="PS50112">
    <property type="entry name" value="PAS"/>
    <property type="match status" value="1"/>
</dbReference>
<comment type="subcellular location">
    <subcellularLocation>
        <location evidence="2">Membrane</location>
    </subcellularLocation>
</comment>
<evidence type="ECO:0000256" key="10">
    <source>
        <dbReference type="SAM" id="Phobius"/>
    </source>
</evidence>
<dbReference type="Pfam" id="PF00672">
    <property type="entry name" value="HAMP"/>
    <property type="match status" value="1"/>
</dbReference>
<comment type="catalytic activity">
    <reaction evidence="1">
        <text>ATP + protein L-histidine = ADP + protein N-phospho-L-histidine.</text>
        <dbReference type="EC" id="2.7.13.3"/>
    </reaction>
</comment>
<dbReference type="Gene3D" id="1.10.287.130">
    <property type="match status" value="1"/>
</dbReference>
<keyword evidence="7" id="KW-0418">Kinase</keyword>
<evidence type="ECO:0000259" key="11">
    <source>
        <dbReference type="PROSITE" id="PS50109"/>
    </source>
</evidence>
<evidence type="ECO:0000256" key="8">
    <source>
        <dbReference type="ARBA" id="ARBA00022840"/>
    </source>
</evidence>
<dbReference type="SMART" id="SM00387">
    <property type="entry name" value="HATPase_c"/>
    <property type="match status" value="1"/>
</dbReference>
<evidence type="ECO:0000313" key="14">
    <source>
        <dbReference type="EMBL" id="SDO53494.1"/>
    </source>
</evidence>
<keyword evidence="6" id="KW-0547">Nucleotide-binding</keyword>
<dbReference type="InterPro" id="IPR036097">
    <property type="entry name" value="HisK_dim/P_sf"/>
</dbReference>
<keyword evidence="10" id="KW-1133">Transmembrane helix</keyword>
<dbReference type="SUPFAM" id="SSF55874">
    <property type="entry name" value="ATPase domain of HSP90 chaperone/DNA topoisomerase II/histidine kinase"/>
    <property type="match status" value="1"/>
</dbReference>
<name>A0A1H0KC49_9BACT</name>
<evidence type="ECO:0000256" key="7">
    <source>
        <dbReference type="ARBA" id="ARBA00022777"/>
    </source>
</evidence>
<dbReference type="Pfam" id="PF02518">
    <property type="entry name" value="HATPase_c"/>
    <property type="match status" value="1"/>
</dbReference>
<evidence type="ECO:0000256" key="3">
    <source>
        <dbReference type="ARBA" id="ARBA00012438"/>
    </source>
</evidence>
<evidence type="ECO:0000256" key="5">
    <source>
        <dbReference type="ARBA" id="ARBA00022679"/>
    </source>
</evidence>
<gene>
    <name evidence="14" type="ORF">SAMN05660330_00445</name>
</gene>
<dbReference type="OrthoDB" id="5428263at2"/>
<evidence type="ECO:0000256" key="9">
    <source>
        <dbReference type="ARBA" id="ARBA00023012"/>
    </source>
</evidence>
<dbReference type="PRINTS" id="PR00344">
    <property type="entry name" value="BCTRLSENSOR"/>
</dbReference>
<accession>A0A1H0KC49</accession>
<evidence type="ECO:0000256" key="1">
    <source>
        <dbReference type="ARBA" id="ARBA00000085"/>
    </source>
</evidence>
<evidence type="ECO:0000256" key="4">
    <source>
        <dbReference type="ARBA" id="ARBA00022553"/>
    </source>
</evidence>
<dbReference type="Gene3D" id="3.30.450.20">
    <property type="entry name" value="PAS domain"/>
    <property type="match status" value="2"/>
</dbReference>
<keyword evidence="15" id="KW-1185">Reference proteome</keyword>
<keyword evidence="10" id="KW-0472">Membrane</keyword>
<dbReference type="GO" id="GO:0016020">
    <property type="term" value="C:membrane"/>
    <property type="evidence" value="ECO:0007669"/>
    <property type="project" value="UniProtKB-SubCell"/>
</dbReference>
<dbReference type="GO" id="GO:0000155">
    <property type="term" value="F:phosphorelay sensor kinase activity"/>
    <property type="evidence" value="ECO:0007669"/>
    <property type="project" value="InterPro"/>
</dbReference>
<dbReference type="EC" id="2.7.13.3" evidence="3"/>
<dbReference type="CDD" id="cd00130">
    <property type="entry name" value="PAS"/>
    <property type="match status" value="1"/>
</dbReference>
<dbReference type="InterPro" id="IPR036890">
    <property type="entry name" value="HATPase_C_sf"/>
</dbReference>
<dbReference type="InterPro" id="IPR003660">
    <property type="entry name" value="HAMP_dom"/>
</dbReference>
<dbReference type="RefSeq" id="WP_092219360.1">
    <property type="nucleotide sequence ID" value="NZ_FNJI01000003.1"/>
</dbReference>
<dbReference type="GO" id="GO:0005524">
    <property type="term" value="F:ATP binding"/>
    <property type="evidence" value="ECO:0007669"/>
    <property type="project" value="UniProtKB-KW"/>
</dbReference>
<keyword evidence="9" id="KW-0902">Two-component regulatory system</keyword>
<dbReference type="Gene3D" id="6.10.340.10">
    <property type="match status" value="1"/>
</dbReference>
<dbReference type="PANTHER" id="PTHR43065">
    <property type="entry name" value="SENSOR HISTIDINE KINASE"/>
    <property type="match status" value="1"/>
</dbReference>
<dbReference type="Pfam" id="PF13426">
    <property type="entry name" value="PAS_9"/>
    <property type="match status" value="1"/>
</dbReference>
<feature type="domain" description="Histidine kinase" evidence="11">
    <location>
        <begin position="514"/>
        <end position="735"/>
    </location>
</feature>
<dbReference type="NCBIfam" id="TIGR00229">
    <property type="entry name" value="sensory_box"/>
    <property type="match status" value="1"/>
</dbReference>
<dbReference type="Pfam" id="PF00512">
    <property type="entry name" value="HisKA"/>
    <property type="match status" value="1"/>
</dbReference>
<dbReference type="PANTHER" id="PTHR43065:SF10">
    <property type="entry name" value="PEROXIDE STRESS-ACTIVATED HISTIDINE KINASE MAK3"/>
    <property type="match status" value="1"/>
</dbReference>
<dbReference type="CDD" id="cd06225">
    <property type="entry name" value="HAMP"/>
    <property type="match status" value="1"/>
</dbReference>
<dbReference type="SUPFAM" id="SSF158472">
    <property type="entry name" value="HAMP domain-like"/>
    <property type="match status" value="1"/>
</dbReference>
<sequence>MQTFFRSIHAKLILWALLPNLVVIGGITLLSSLTIKNTTLDAVTRRDVVLARFAANRLAENIHKYPLFLQNLADNTIFRDQQVDKMDGLLTDKSSWLHVFDGGLFFFGDNGLALWAYPSSRLTAGAKFPDKTGFEKLQQSLRPIFSDILKPGAGGEDFIIIAVPVIGKNNRFSGAVAGICSISKSTIGTTYSKVLEYESGKSSYAFLVDGSANVLYHRRSSLIGSEISDLEAVKEVNRGSSGAIVSHNRTGEMVISGYAPVPGTSWGIVTQSDWTTIQNLIHFYTRLFLAIIWSAGLLSALIVFYFVQRLLVPVKDLTGGAAQIAAGNFIQIPVRKTKDELEVLTKQFNSMARAMEASFAATRNRIKELDKARLALCRSEERITGIINAVNDIMLMVDNHGHILWINNKGRKVFGEDAEGRDYRDVFYREQPVPDDCFVTGYFTDNSRNDTELQLLINGKYQHYWCTVNPIHWGAGGEANRVVVVCRNLTEKKRLREEVLRNAQLAALGELAAGVAHEINNPINGIINYAQIVDDHWLDKNNRHAELPQRIIKEGERIALIVSKLLSFARADTEKKEAVSIEDGVTDSLDLTGAMLKKEFIAVELDLQPQLPRCRAVRHQLLQIFLNVIGNARHALNMKYPGRNPDKKITITCSTLTGGEREMVRTVFRDNGTGIASEIIDKVCNPFFSTKLPDQGTGLGLSISHGIIEEHEGKLTVRSSAGQWTEITIDLPIWKQ</sequence>
<dbReference type="InterPro" id="IPR003661">
    <property type="entry name" value="HisK_dim/P_dom"/>
</dbReference>
<dbReference type="PROSITE" id="PS50885">
    <property type="entry name" value="HAMP"/>
    <property type="match status" value="1"/>
</dbReference>
<protein>
    <recommendedName>
        <fullName evidence="3">histidine kinase</fullName>
        <ecNumber evidence="3">2.7.13.3</ecNumber>
    </recommendedName>
</protein>
<feature type="domain" description="HAMP" evidence="13">
    <location>
        <begin position="308"/>
        <end position="360"/>
    </location>
</feature>
<dbReference type="CDD" id="cd12912">
    <property type="entry name" value="PDC2_MCP_like"/>
    <property type="match status" value="1"/>
</dbReference>
<keyword evidence="8" id="KW-0067">ATP-binding</keyword>
<evidence type="ECO:0000259" key="12">
    <source>
        <dbReference type="PROSITE" id="PS50112"/>
    </source>
</evidence>
<dbReference type="Gene3D" id="3.30.565.10">
    <property type="entry name" value="Histidine kinase-like ATPase, C-terminal domain"/>
    <property type="match status" value="1"/>
</dbReference>
<evidence type="ECO:0000256" key="2">
    <source>
        <dbReference type="ARBA" id="ARBA00004370"/>
    </source>
</evidence>